<dbReference type="Pfam" id="PF00232">
    <property type="entry name" value="Glyco_hydro_1"/>
    <property type="match status" value="1"/>
</dbReference>
<dbReference type="NCBIfam" id="NF007158">
    <property type="entry name" value="PRK09593.1"/>
    <property type="match status" value="1"/>
</dbReference>
<proteinExistence type="inferred from homology"/>
<dbReference type="PANTHER" id="PTHR10353">
    <property type="entry name" value="GLYCOSYL HYDROLASE"/>
    <property type="match status" value="1"/>
</dbReference>
<dbReference type="PRINTS" id="PR00131">
    <property type="entry name" value="GLHYDRLASE1"/>
</dbReference>
<keyword evidence="4" id="KW-1185">Reference proteome</keyword>
<sequence length="475" mass="54684">MNRLPDTFLWGGATAANQIEGGYREGGRGLASMDVVPQGTDRFAYMFGEISDLSFKDGRNYPALTGIDFYHHYKEDIRLMGEMGFKVFRMSISWSRIFPNGDETEPNEEGLKFYEDIFLELKKYGIEPLVTICHYDYPLHLVTEYGGFKNRRLIEFYKHYVTVLFERYKGLVHYWLTFNEVNCTLVLPYVAAGVVLDPAEDRDTQLYRAAHHILVASAWAVKIGHEIDPENKIGNMVCAGEWYPYTCAPKDVFQAMTNNRKLYFFTDVQARGEYPSYGLKELERKGIRLPFVENDKEILKENTVDFLSFSYYATHVVSADERVNAELAGNPLATLTNPYLGPIKYKRQDDPMGLRITLNALYDRYQKPLFIVENGTAAADELKNDTVEDDYHIDYYREHIKALKEAVLLDGVELLGYTSWGCLDLVSAGSGQMSKRYGFVYVDVDDEGKGTYKRYRKKSFYWYKKVIASNGEDLE</sequence>
<organism evidence="3 4">
    <name type="scientific">Laedolimicola intestinihominis</name>
    <dbReference type="NCBI Taxonomy" id="3133166"/>
    <lineage>
        <taxon>Bacteria</taxon>
        <taxon>Bacillati</taxon>
        <taxon>Bacillota</taxon>
        <taxon>Clostridia</taxon>
        <taxon>Lachnospirales</taxon>
        <taxon>Lachnospiraceae</taxon>
        <taxon>Laedolimicola</taxon>
    </lineage>
</organism>
<reference evidence="3 4" key="1">
    <citation type="submission" date="2024-03" db="EMBL/GenBank/DDBJ databases">
        <title>Human intestinal bacterial collection.</title>
        <authorList>
            <person name="Pauvert C."/>
            <person name="Hitch T.C.A."/>
            <person name="Clavel T."/>
        </authorList>
    </citation>
    <scope>NUCLEOTIDE SEQUENCE [LARGE SCALE GENOMIC DNA]</scope>
    <source>
        <strain evidence="3 4">CLA-AA-H132</strain>
    </source>
</reference>
<comment type="similarity">
    <text evidence="2">Belongs to the glycosyl hydrolase 1 family.</text>
</comment>
<dbReference type="Gene3D" id="3.20.20.80">
    <property type="entry name" value="Glycosidases"/>
    <property type="match status" value="1"/>
</dbReference>
<dbReference type="EMBL" id="JBBMFE010000005">
    <property type="protein sequence ID" value="MEQ2472221.1"/>
    <property type="molecule type" value="Genomic_DNA"/>
</dbReference>
<evidence type="ECO:0000256" key="2">
    <source>
        <dbReference type="RuleBase" id="RU003690"/>
    </source>
</evidence>
<dbReference type="RefSeq" id="WP_349164307.1">
    <property type="nucleotide sequence ID" value="NZ_JBBMFE010000005.1"/>
</dbReference>
<gene>
    <name evidence="3" type="ORF">WMO29_06925</name>
</gene>
<protein>
    <submittedName>
        <fullName evidence="3">6-phospho-beta-glucosidase</fullName>
    </submittedName>
</protein>
<comment type="caution">
    <text evidence="3">The sequence shown here is derived from an EMBL/GenBank/DDBJ whole genome shotgun (WGS) entry which is preliminary data.</text>
</comment>
<dbReference type="PROSITE" id="PS00653">
    <property type="entry name" value="GLYCOSYL_HYDROL_F1_2"/>
    <property type="match status" value="1"/>
</dbReference>
<dbReference type="InterPro" id="IPR033132">
    <property type="entry name" value="GH_1_N_CS"/>
</dbReference>
<dbReference type="NCBIfam" id="NF007356">
    <property type="entry name" value="PRK09852.1"/>
    <property type="match status" value="1"/>
</dbReference>
<evidence type="ECO:0000313" key="4">
    <source>
        <dbReference type="Proteomes" id="UP001438008"/>
    </source>
</evidence>
<accession>A0ABV1FGL0</accession>
<dbReference type="PANTHER" id="PTHR10353:SF122">
    <property type="entry name" value="6-PHOSPHO-BETA-GLUCOSIDASE ASCB-RELATED"/>
    <property type="match status" value="1"/>
</dbReference>
<evidence type="ECO:0000313" key="3">
    <source>
        <dbReference type="EMBL" id="MEQ2472221.1"/>
    </source>
</evidence>
<dbReference type="SUPFAM" id="SSF51445">
    <property type="entry name" value="(Trans)glycosidases"/>
    <property type="match status" value="1"/>
</dbReference>
<evidence type="ECO:0000256" key="1">
    <source>
        <dbReference type="ARBA" id="ARBA00023295"/>
    </source>
</evidence>
<dbReference type="Proteomes" id="UP001438008">
    <property type="component" value="Unassembled WGS sequence"/>
</dbReference>
<name>A0ABV1FGL0_9FIRM</name>
<dbReference type="InterPro" id="IPR017853">
    <property type="entry name" value="GH"/>
</dbReference>
<keyword evidence="1" id="KW-0326">Glycosidase</keyword>
<keyword evidence="1" id="KW-0378">Hydrolase</keyword>
<dbReference type="InterPro" id="IPR001360">
    <property type="entry name" value="Glyco_hydro_1"/>
</dbReference>